<dbReference type="PROSITE" id="PS51747">
    <property type="entry name" value="CYT_DCMP_DEAMINASES_2"/>
    <property type="match status" value="1"/>
</dbReference>
<dbReference type="Proteomes" id="UP000007089">
    <property type="component" value="Chromosome"/>
</dbReference>
<name>B8JBB2_ANAD2</name>
<evidence type="ECO:0000313" key="10">
    <source>
        <dbReference type="EMBL" id="ACL65739.1"/>
    </source>
</evidence>
<evidence type="ECO:0000256" key="2">
    <source>
        <dbReference type="ARBA" id="ARBA00006576"/>
    </source>
</evidence>
<evidence type="ECO:0000256" key="5">
    <source>
        <dbReference type="ARBA" id="ARBA00022833"/>
    </source>
</evidence>
<feature type="binding site" evidence="7">
    <location>
        <position position="71"/>
    </location>
    <ligand>
        <name>Zn(2+)</name>
        <dbReference type="ChEBI" id="CHEBI:29105"/>
        <note>catalytic</note>
    </ligand>
</feature>
<dbReference type="PIRSF" id="PIRSF006019">
    <property type="entry name" value="dCMP_deaminase"/>
    <property type="match status" value="1"/>
</dbReference>
<feature type="active site" description="Proton donor" evidence="6">
    <location>
        <position position="73"/>
    </location>
</feature>
<organism evidence="10 11">
    <name type="scientific">Anaeromyxobacter dehalogenans (strain ATCC BAA-258 / DSM 21875 / 2CP-1)</name>
    <dbReference type="NCBI Taxonomy" id="455488"/>
    <lineage>
        <taxon>Bacteria</taxon>
        <taxon>Pseudomonadati</taxon>
        <taxon>Myxococcota</taxon>
        <taxon>Myxococcia</taxon>
        <taxon>Myxococcales</taxon>
        <taxon>Cystobacterineae</taxon>
        <taxon>Anaeromyxobacteraceae</taxon>
        <taxon>Anaeromyxobacter</taxon>
    </lineage>
</organism>
<evidence type="ECO:0000256" key="4">
    <source>
        <dbReference type="ARBA" id="ARBA00022801"/>
    </source>
</evidence>
<dbReference type="PANTHER" id="PTHR11086">
    <property type="entry name" value="DEOXYCYTIDYLATE DEAMINASE-RELATED"/>
    <property type="match status" value="1"/>
</dbReference>
<evidence type="ECO:0000313" key="11">
    <source>
        <dbReference type="Proteomes" id="UP000007089"/>
    </source>
</evidence>
<comment type="cofactor">
    <cofactor evidence="1 7">
        <name>Zn(2+)</name>
        <dbReference type="ChEBI" id="CHEBI:29105"/>
    </cofactor>
</comment>
<evidence type="ECO:0000256" key="1">
    <source>
        <dbReference type="ARBA" id="ARBA00001947"/>
    </source>
</evidence>
<evidence type="ECO:0000256" key="8">
    <source>
        <dbReference type="SAM" id="MobiDB-lite"/>
    </source>
</evidence>
<proteinExistence type="inferred from homology"/>
<protein>
    <submittedName>
        <fullName evidence="10">CMP/dCMP deaminase zinc-binding</fullName>
    </submittedName>
</protein>
<dbReference type="HOGENOM" id="CLU_047993_2_1_7"/>
<dbReference type="RefSeq" id="WP_011420608.1">
    <property type="nucleotide sequence ID" value="NC_011891.1"/>
</dbReference>
<keyword evidence="11" id="KW-1185">Reference proteome</keyword>
<evidence type="ECO:0000259" key="9">
    <source>
        <dbReference type="PROSITE" id="PS51747"/>
    </source>
</evidence>
<dbReference type="PANTHER" id="PTHR11086:SF18">
    <property type="entry name" value="DEOXYCYTIDYLATE DEAMINASE"/>
    <property type="match status" value="1"/>
</dbReference>
<dbReference type="InterPro" id="IPR016473">
    <property type="entry name" value="dCMP_deaminase"/>
</dbReference>
<feature type="binding site" evidence="7">
    <location>
        <position position="99"/>
    </location>
    <ligand>
        <name>Zn(2+)</name>
        <dbReference type="ChEBI" id="CHEBI:29105"/>
        <note>catalytic</note>
    </ligand>
</feature>
<reference evidence="10" key="1">
    <citation type="submission" date="2009-01" db="EMBL/GenBank/DDBJ databases">
        <title>Complete sequence of Anaeromyxobacter dehalogenans 2CP-1.</title>
        <authorList>
            <consortium name="US DOE Joint Genome Institute"/>
            <person name="Lucas S."/>
            <person name="Copeland A."/>
            <person name="Lapidus A."/>
            <person name="Glavina del Rio T."/>
            <person name="Dalin E."/>
            <person name="Tice H."/>
            <person name="Bruce D."/>
            <person name="Goodwin L."/>
            <person name="Pitluck S."/>
            <person name="Saunders E."/>
            <person name="Brettin T."/>
            <person name="Detter J.C."/>
            <person name="Han C."/>
            <person name="Larimer F."/>
            <person name="Land M."/>
            <person name="Hauser L."/>
            <person name="Kyrpides N."/>
            <person name="Ovchinnikova G."/>
            <person name="Beliaev A.S."/>
            <person name="Richardson P."/>
        </authorList>
    </citation>
    <scope>NUCLEOTIDE SEQUENCE</scope>
    <source>
        <strain evidence="10">2CP-1</strain>
    </source>
</reference>
<dbReference type="InterPro" id="IPR016193">
    <property type="entry name" value="Cytidine_deaminase-like"/>
</dbReference>
<keyword evidence="3 7" id="KW-0479">Metal-binding</keyword>
<dbReference type="EMBL" id="CP001359">
    <property type="protein sequence ID" value="ACL65739.1"/>
    <property type="molecule type" value="Genomic_DNA"/>
</dbReference>
<dbReference type="PROSITE" id="PS00903">
    <property type="entry name" value="CYT_DCMP_DEAMINASES_1"/>
    <property type="match status" value="1"/>
</dbReference>
<dbReference type="SUPFAM" id="SSF53927">
    <property type="entry name" value="Cytidine deaminase-like"/>
    <property type="match status" value="1"/>
</dbReference>
<dbReference type="GO" id="GO:0008270">
    <property type="term" value="F:zinc ion binding"/>
    <property type="evidence" value="ECO:0007669"/>
    <property type="project" value="InterPro"/>
</dbReference>
<keyword evidence="5 7" id="KW-0862">Zinc</keyword>
<dbReference type="InterPro" id="IPR002125">
    <property type="entry name" value="CMP_dCMP_dom"/>
</dbReference>
<dbReference type="CDD" id="cd01286">
    <property type="entry name" value="deoxycytidylate_deaminase"/>
    <property type="match status" value="1"/>
</dbReference>
<dbReference type="Pfam" id="PF00383">
    <property type="entry name" value="dCMP_cyt_deam_1"/>
    <property type="match status" value="1"/>
</dbReference>
<evidence type="ECO:0000256" key="7">
    <source>
        <dbReference type="PIRSR" id="PIRSR006019-2"/>
    </source>
</evidence>
<sequence>MDNRVSWDEYFMNVARVVATRATCDRKHVGAVLVRDKTILSTGYNGSIRGLPHCSEAGHMMEDGHCVATVHAEANAIIQAAKNGVAIEGASIYTTASPCWPCFKLIANAGCRRIVFGEFYRDARIFEFAQRLGIELVELKVPARPDVQPPDTGVPHPVTARRTE</sequence>
<comment type="similarity">
    <text evidence="2">Belongs to the cytidine and deoxycytidylate deaminase family.</text>
</comment>
<dbReference type="Gene3D" id="3.40.140.10">
    <property type="entry name" value="Cytidine Deaminase, domain 2"/>
    <property type="match status" value="1"/>
</dbReference>
<feature type="region of interest" description="Disordered" evidence="8">
    <location>
        <begin position="145"/>
        <end position="164"/>
    </location>
</feature>
<dbReference type="AlphaFoldDB" id="B8JBB2"/>
<dbReference type="GO" id="GO:0005737">
    <property type="term" value="C:cytoplasm"/>
    <property type="evidence" value="ECO:0007669"/>
    <property type="project" value="TreeGrafter"/>
</dbReference>
<evidence type="ECO:0000256" key="6">
    <source>
        <dbReference type="PIRSR" id="PIRSR006019-1"/>
    </source>
</evidence>
<dbReference type="KEGG" id="acp:A2cp1_2401"/>
<keyword evidence="4" id="KW-0378">Hydrolase</keyword>
<gene>
    <name evidence="10" type="ordered locus">A2cp1_2401</name>
</gene>
<dbReference type="InterPro" id="IPR015517">
    <property type="entry name" value="dCMP_deaminase-rel"/>
</dbReference>
<dbReference type="GO" id="GO:0004132">
    <property type="term" value="F:dCMP deaminase activity"/>
    <property type="evidence" value="ECO:0007669"/>
    <property type="project" value="InterPro"/>
</dbReference>
<dbReference type="InterPro" id="IPR035105">
    <property type="entry name" value="Deoxycytidylate_deaminase_dom"/>
</dbReference>
<dbReference type="GO" id="GO:0006220">
    <property type="term" value="P:pyrimidine nucleotide metabolic process"/>
    <property type="evidence" value="ECO:0007669"/>
    <property type="project" value="InterPro"/>
</dbReference>
<evidence type="ECO:0000256" key="3">
    <source>
        <dbReference type="ARBA" id="ARBA00022723"/>
    </source>
</evidence>
<accession>B8JBB2</accession>
<dbReference type="InterPro" id="IPR016192">
    <property type="entry name" value="APOBEC/CMP_deaminase_Zn-bd"/>
</dbReference>
<feature type="binding site" evidence="7">
    <location>
        <position position="102"/>
    </location>
    <ligand>
        <name>Zn(2+)</name>
        <dbReference type="ChEBI" id="CHEBI:29105"/>
        <note>catalytic</note>
    </ligand>
</feature>
<feature type="domain" description="CMP/dCMP-type deaminase" evidence="9">
    <location>
        <begin position="6"/>
        <end position="127"/>
    </location>
</feature>